<evidence type="ECO:0000313" key="1">
    <source>
        <dbReference type="EMBL" id="WNO29628.1"/>
    </source>
</evidence>
<name>A0AA96R5A6_9CAUD</name>
<sequence>MAKQVKVRYVHNVGALVCRDCTVGRVYDAELPSFGEVDEAGAEVQYYDELWITKDDAGDAVVTRLSAGFELVEEQDDPLPPAPESGVYYSHNNNRRLTVLLEEGLPEDVIAVGTGASFLKVRLTAETALVLAHDLTRMAMEIKRNEKQNA</sequence>
<protein>
    <submittedName>
        <fullName evidence="1">Uncharacterized protein</fullName>
    </submittedName>
</protein>
<proteinExistence type="predicted"/>
<evidence type="ECO:0000313" key="2">
    <source>
        <dbReference type="Proteomes" id="UP001301562"/>
    </source>
</evidence>
<reference evidence="2" key="1">
    <citation type="submission" date="2023-04" db="EMBL/GenBank/DDBJ databases">
        <title>The genome sequence of Polyangium sp. y55x31.</title>
        <authorList>
            <person name="Zhang X."/>
        </authorList>
    </citation>
    <scope>NUCLEOTIDE SEQUENCE [LARGE SCALE GENOMIC DNA]</scope>
</reference>
<accession>A0AA96R5A6</accession>
<dbReference type="EMBL" id="OQ884028">
    <property type="protein sequence ID" value="WNO29628.1"/>
    <property type="molecule type" value="Genomic_DNA"/>
</dbReference>
<keyword evidence="2" id="KW-1185">Reference proteome</keyword>
<dbReference type="Proteomes" id="UP001301562">
    <property type="component" value="Segment"/>
</dbReference>
<organism evidence="1 2">
    <name type="scientific">Enterobacter phage SDFMU_Pec</name>
    <dbReference type="NCBI Taxonomy" id="3076136"/>
    <lineage>
        <taxon>Viruses</taxon>
        <taxon>Duplodnaviria</taxon>
        <taxon>Heunggongvirae</taxon>
        <taxon>Uroviricota</taxon>
        <taxon>Caudoviricetes</taxon>
        <taxon>Autographivirales</taxon>
        <taxon>Autoscriptoviridae</taxon>
        <taxon>Slopekvirinae</taxon>
        <taxon>Koutsourovirus</taxon>
        <taxon>Koutsourovirus Pec</taxon>
        <taxon>Koutsourovirus KDA1</taxon>
    </lineage>
</organism>